<evidence type="ECO:0000313" key="1">
    <source>
        <dbReference type="EMBL" id="KZT41967.1"/>
    </source>
</evidence>
<accession>A0A166GSG6</accession>
<protein>
    <submittedName>
        <fullName evidence="1">Uncharacterized protein</fullName>
    </submittedName>
</protein>
<name>A0A166GSG6_9AGAM</name>
<sequence length="136" mass="15591">MARSALAIHFGIFSRSGLVIDAKWSKRIHWQLTSRLEGKKLRLHASRPTARHFLSRLLYCLFPAYPSVFKPNIDNALPACAAWLTRYRNHSSSVPDATLSANSSDMSNFTYKCFQPRDHRQGRKVTDPIWTWDVTG</sequence>
<gene>
    <name evidence="1" type="ORF">SISSUDRAFT_181414</name>
</gene>
<organism evidence="1 2">
    <name type="scientific">Sistotremastrum suecicum HHB10207 ss-3</name>
    <dbReference type="NCBI Taxonomy" id="1314776"/>
    <lineage>
        <taxon>Eukaryota</taxon>
        <taxon>Fungi</taxon>
        <taxon>Dikarya</taxon>
        <taxon>Basidiomycota</taxon>
        <taxon>Agaricomycotina</taxon>
        <taxon>Agaricomycetes</taxon>
        <taxon>Sistotremastrales</taxon>
        <taxon>Sistotremastraceae</taxon>
        <taxon>Sistotremastrum</taxon>
    </lineage>
</organism>
<reference evidence="1 2" key="1">
    <citation type="journal article" date="2016" name="Mol. Biol. Evol.">
        <title>Comparative Genomics of Early-Diverging Mushroom-Forming Fungi Provides Insights into the Origins of Lignocellulose Decay Capabilities.</title>
        <authorList>
            <person name="Nagy L.G."/>
            <person name="Riley R."/>
            <person name="Tritt A."/>
            <person name="Adam C."/>
            <person name="Daum C."/>
            <person name="Floudas D."/>
            <person name="Sun H."/>
            <person name="Yadav J.S."/>
            <person name="Pangilinan J."/>
            <person name="Larsson K.H."/>
            <person name="Matsuura K."/>
            <person name="Barry K."/>
            <person name="Labutti K."/>
            <person name="Kuo R."/>
            <person name="Ohm R.A."/>
            <person name="Bhattacharya S.S."/>
            <person name="Shirouzu T."/>
            <person name="Yoshinaga Y."/>
            <person name="Martin F.M."/>
            <person name="Grigoriev I.V."/>
            <person name="Hibbett D.S."/>
        </authorList>
    </citation>
    <scope>NUCLEOTIDE SEQUENCE [LARGE SCALE GENOMIC DNA]</scope>
    <source>
        <strain evidence="1 2">HHB10207 ss-3</strain>
    </source>
</reference>
<evidence type="ECO:0000313" key="2">
    <source>
        <dbReference type="Proteomes" id="UP000076798"/>
    </source>
</evidence>
<proteinExistence type="predicted"/>
<keyword evidence="2" id="KW-1185">Reference proteome</keyword>
<dbReference type="Proteomes" id="UP000076798">
    <property type="component" value="Unassembled WGS sequence"/>
</dbReference>
<dbReference type="AlphaFoldDB" id="A0A166GSG6"/>
<dbReference type="EMBL" id="KV428017">
    <property type="protein sequence ID" value="KZT41967.1"/>
    <property type="molecule type" value="Genomic_DNA"/>
</dbReference>